<protein>
    <recommendedName>
        <fullName evidence="5">Carboxypeptidase regulatory-like domain-containing protein</fullName>
    </recommendedName>
</protein>
<keyword evidence="3" id="KW-1185">Reference proteome</keyword>
<reference evidence="3" key="1">
    <citation type="submission" date="2015-01" db="EMBL/GenBank/DDBJ databases">
        <authorList>
            <person name="Manzoor Shahid"/>
            <person name="Zubair Saima"/>
        </authorList>
    </citation>
    <scope>NUCLEOTIDE SEQUENCE [LARGE SCALE GENOMIC DNA]</scope>
    <source>
        <strain evidence="3">V1</strain>
    </source>
</reference>
<dbReference type="EMBL" id="CP042817">
    <property type="protein sequence ID" value="QEJ97752.1"/>
    <property type="molecule type" value="Genomic_DNA"/>
</dbReference>
<dbReference type="GeneID" id="57753661"/>
<gene>
    <name evidence="2" type="ORF">FUT82_06920</name>
    <name evidence="1" type="ORF">TPHV1_60102</name>
</gene>
<proteinExistence type="predicted"/>
<dbReference type="AlphaFoldDB" id="A0A0B7GWR2"/>
<reference evidence="2 4" key="3">
    <citation type="submission" date="2019-08" db="EMBL/GenBank/DDBJ databases">
        <authorList>
            <person name="Kuhnert P."/>
        </authorList>
    </citation>
    <scope>NUCLEOTIDE SEQUENCE [LARGE SCALE GENOMIC DNA]</scope>
    <source>
        <strain evidence="2 4">B36.5</strain>
    </source>
</reference>
<name>A0A0B7GWR2_TREPH</name>
<dbReference type="Proteomes" id="UP000323594">
    <property type="component" value="Chromosome"/>
</dbReference>
<dbReference type="Proteomes" id="UP000042527">
    <property type="component" value="Unassembled WGS sequence"/>
</dbReference>
<dbReference type="OrthoDB" id="363007at2"/>
<accession>A0A0B7GWR2</accession>
<evidence type="ECO:0000313" key="4">
    <source>
        <dbReference type="Proteomes" id="UP000323594"/>
    </source>
</evidence>
<evidence type="ECO:0008006" key="5">
    <source>
        <dbReference type="Google" id="ProtNLM"/>
    </source>
</evidence>
<evidence type="ECO:0000313" key="3">
    <source>
        <dbReference type="Proteomes" id="UP000042527"/>
    </source>
</evidence>
<evidence type="ECO:0000313" key="1">
    <source>
        <dbReference type="EMBL" id="CEM63114.1"/>
    </source>
</evidence>
<reference evidence="1" key="2">
    <citation type="submission" date="2015-01" db="EMBL/GenBank/DDBJ databases">
        <authorList>
            <person name="Xiang T."/>
            <person name="Song Y."/>
            <person name="Huang L."/>
            <person name="Wang B."/>
            <person name="Wu P."/>
        </authorList>
    </citation>
    <scope>NUCLEOTIDE SEQUENCE [LARGE SCALE GENOMIC DNA]</scope>
    <source>
        <strain evidence="1">V1</strain>
    </source>
</reference>
<sequence length="103" mass="11157">MKKRNVILICLLAFGAAFLIAHTPLLLCYDNGDGTITCEGGFSDGSSAKGVEIRVVDNKNKVLIKGKLDKNSEFTFKRPKGNFSVIFDAGPGHVVKVKSEDIE</sequence>
<dbReference type="RefSeq" id="WP_024752439.1">
    <property type="nucleotide sequence ID" value="NZ_CDNC01000048.1"/>
</dbReference>
<dbReference type="EMBL" id="CDNC01000048">
    <property type="protein sequence ID" value="CEM63114.1"/>
    <property type="molecule type" value="Genomic_DNA"/>
</dbReference>
<evidence type="ECO:0000313" key="2">
    <source>
        <dbReference type="EMBL" id="QEJ97752.1"/>
    </source>
</evidence>
<organism evidence="1 3">
    <name type="scientific">Treponema phagedenis</name>
    <dbReference type="NCBI Taxonomy" id="162"/>
    <lineage>
        <taxon>Bacteria</taxon>
        <taxon>Pseudomonadati</taxon>
        <taxon>Spirochaetota</taxon>
        <taxon>Spirochaetia</taxon>
        <taxon>Spirochaetales</taxon>
        <taxon>Treponemataceae</taxon>
        <taxon>Treponema</taxon>
    </lineage>
</organism>